<feature type="non-terminal residue" evidence="2">
    <location>
        <position position="65"/>
    </location>
</feature>
<protein>
    <submittedName>
        <fullName evidence="2 3">Uncharacterized protein</fullName>
    </submittedName>
</protein>
<accession>B7P8E8</accession>
<gene>
    <name evidence="2" type="ORF">IscW_ISCW002064</name>
</gene>
<dbReference type="AlphaFoldDB" id="B7P8E8"/>
<feature type="non-terminal residue" evidence="2">
    <location>
        <position position="1"/>
    </location>
</feature>
<feature type="compositionally biased region" description="Polar residues" evidence="1">
    <location>
        <begin position="23"/>
        <end position="52"/>
    </location>
</feature>
<dbReference type="Proteomes" id="UP000001555">
    <property type="component" value="Unassembled WGS sequence"/>
</dbReference>
<dbReference type="EMBL" id="ABJB010929398">
    <property type="status" value="NOT_ANNOTATED_CDS"/>
    <property type="molecule type" value="Genomic_DNA"/>
</dbReference>
<evidence type="ECO:0000313" key="3">
    <source>
        <dbReference type="EnsemblMetazoa" id="ISCW002064-PA"/>
    </source>
</evidence>
<evidence type="ECO:0000313" key="2">
    <source>
        <dbReference type="EMBL" id="EEC02870.1"/>
    </source>
</evidence>
<reference evidence="2 4" key="1">
    <citation type="submission" date="2008-03" db="EMBL/GenBank/DDBJ databases">
        <title>Annotation of Ixodes scapularis.</title>
        <authorList>
            <consortium name="Ixodes scapularis Genome Project Consortium"/>
            <person name="Caler E."/>
            <person name="Hannick L.I."/>
            <person name="Bidwell S."/>
            <person name="Joardar V."/>
            <person name="Thiagarajan M."/>
            <person name="Amedeo P."/>
            <person name="Galinsky K.J."/>
            <person name="Schobel S."/>
            <person name="Inman J."/>
            <person name="Hostetler J."/>
            <person name="Miller J."/>
            <person name="Hammond M."/>
            <person name="Megy K."/>
            <person name="Lawson D."/>
            <person name="Kodira C."/>
            <person name="Sutton G."/>
            <person name="Meyer J."/>
            <person name="Hill C.A."/>
            <person name="Birren B."/>
            <person name="Nene V."/>
            <person name="Collins F."/>
            <person name="Alarcon-Chaidez F."/>
            <person name="Wikel S."/>
            <person name="Strausberg R."/>
        </authorList>
    </citation>
    <scope>NUCLEOTIDE SEQUENCE [LARGE SCALE GENOMIC DNA]</scope>
    <source>
        <strain evidence="4">Wikel</strain>
        <strain evidence="2">Wikel colony</strain>
    </source>
</reference>
<dbReference type="EnsemblMetazoa" id="ISCW002064-RA">
    <property type="protein sequence ID" value="ISCW002064-PA"/>
    <property type="gene ID" value="ISCW002064"/>
</dbReference>
<feature type="compositionally biased region" description="Basic residues" evidence="1">
    <location>
        <begin position="56"/>
        <end position="65"/>
    </location>
</feature>
<reference evidence="3" key="2">
    <citation type="submission" date="2020-05" db="UniProtKB">
        <authorList>
            <consortium name="EnsemblMetazoa"/>
        </authorList>
    </citation>
    <scope>IDENTIFICATION</scope>
    <source>
        <strain evidence="3">wikel</strain>
    </source>
</reference>
<name>B7P8E8_IXOSC</name>
<dbReference type="HOGENOM" id="CLU_2856275_0_0_1"/>
<keyword evidence="4" id="KW-1185">Reference proteome</keyword>
<dbReference type="PaxDb" id="6945-B7P8E8"/>
<dbReference type="VEuPathDB" id="VectorBase:ISCW002064"/>
<organism>
    <name type="scientific">Ixodes scapularis</name>
    <name type="common">Black-legged tick</name>
    <name type="synonym">Deer tick</name>
    <dbReference type="NCBI Taxonomy" id="6945"/>
    <lineage>
        <taxon>Eukaryota</taxon>
        <taxon>Metazoa</taxon>
        <taxon>Ecdysozoa</taxon>
        <taxon>Arthropoda</taxon>
        <taxon>Chelicerata</taxon>
        <taxon>Arachnida</taxon>
        <taxon>Acari</taxon>
        <taxon>Parasitiformes</taxon>
        <taxon>Ixodida</taxon>
        <taxon>Ixodoidea</taxon>
        <taxon>Ixodidae</taxon>
        <taxon>Ixodinae</taxon>
        <taxon>Ixodes</taxon>
    </lineage>
</organism>
<sequence>AVAATTQEQAAKGIAWTRKQWGKASSTNSTRSRKTPPQTSNPSSCNSLAINNEKTKQRRKKNPER</sequence>
<dbReference type="EMBL" id="DS656908">
    <property type="protein sequence ID" value="EEC02870.1"/>
    <property type="molecule type" value="Genomic_DNA"/>
</dbReference>
<proteinExistence type="predicted"/>
<evidence type="ECO:0000313" key="4">
    <source>
        <dbReference type="Proteomes" id="UP000001555"/>
    </source>
</evidence>
<dbReference type="InParanoid" id="B7P8E8"/>
<evidence type="ECO:0000256" key="1">
    <source>
        <dbReference type="SAM" id="MobiDB-lite"/>
    </source>
</evidence>
<feature type="region of interest" description="Disordered" evidence="1">
    <location>
        <begin position="1"/>
        <end position="65"/>
    </location>
</feature>